<dbReference type="AlphaFoldDB" id="A0A9J6GUJ5"/>
<accession>A0A9J6GUJ5</accession>
<dbReference type="EMBL" id="JABSTR010000009">
    <property type="protein sequence ID" value="KAH9378537.1"/>
    <property type="molecule type" value="Genomic_DNA"/>
</dbReference>
<comment type="caution">
    <text evidence="1">The sequence shown here is derived from an EMBL/GenBank/DDBJ whole genome shotgun (WGS) entry which is preliminary data.</text>
</comment>
<organism evidence="1 2">
    <name type="scientific">Haemaphysalis longicornis</name>
    <name type="common">Bush tick</name>
    <dbReference type="NCBI Taxonomy" id="44386"/>
    <lineage>
        <taxon>Eukaryota</taxon>
        <taxon>Metazoa</taxon>
        <taxon>Ecdysozoa</taxon>
        <taxon>Arthropoda</taxon>
        <taxon>Chelicerata</taxon>
        <taxon>Arachnida</taxon>
        <taxon>Acari</taxon>
        <taxon>Parasitiformes</taxon>
        <taxon>Ixodida</taxon>
        <taxon>Ixodoidea</taxon>
        <taxon>Ixodidae</taxon>
        <taxon>Haemaphysalinae</taxon>
        <taxon>Haemaphysalis</taxon>
    </lineage>
</organism>
<dbReference type="Proteomes" id="UP000821853">
    <property type="component" value="Unassembled WGS sequence"/>
</dbReference>
<name>A0A9J6GUJ5_HAELO</name>
<sequence length="101" mass="11447">MRQLYEREKKLRPQKLLILPREEAECADTIEKRLACNFSVSVTEDDITSGHSEMDAIVYTAGYAAHSATKRLSCSICFRMLVIENHEIEVGNTAMIANLTR</sequence>
<evidence type="ECO:0000313" key="1">
    <source>
        <dbReference type="EMBL" id="KAH9378537.1"/>
    </source>
</evidence>
<dbReference type="OrthoDB" id="6485764at2759"/>
<proteinExistence type="predicted"/>
<dbReference type="VEuPathDB" id="VectorBase:HLOH_042145"/>
<gene>
    <name evidence="1" type="ORF">HPB48_011589</name>
</gene>
<keyword evidence="2" id="KW-1185">Reference proteome</keyword>
<reference evidence="1 2" key="1">
    <citation type="journal article" date="2020" name="Cell">
        <title>Large-Scale Comparative Analyses of Tick Genomes Elucidate Their Genetic Diversity and Vector Capacities.</title>
        <authorList>
            <consortium name="Tick Genome and Microbiome Consortium (TIGMIC)"/>
            <person name="Jia N."/>
            <person name="Wang J."/>
            <person name="Shi W."/>
            <person name="Du L."/>
            <person name="Sun Y."/>
            <person name="Zhan W."/>
            <person name="Jiang J.F."/>
            <person name="Wang Q."/>
            <person name="Zhang B."/>
            <person name="Ji P."/>
            <person name="Bell-Sakyi L."/>
            <person name="Cui X.M."/>
            <person name="Yuan T.T."/>
            <person name="Jiang B.G."/>
            <person name="Yang W.F."/>
            <person name="Lam T.T."/>
            <person name="Chang Q.C."/>
            <person name="Ding S.J."/>
            <person name="Wang X.J."/>
            <person name="Zhu J.G."/>
            <person name="Ruan X.D."/>
            <person name="Zhao L."/>
            <person name="Wei J.T."/>
            <person name="Ye R.Z."/>
            <person name="Que T.C."/>
            <person name="Du C.H."/>
            <person name="Zhou Y.H."/>
            <person name="Cheng J.X."/>
            <person name="Dai P.F."/>
            <person name="Guo W.B."/>
            <person name="Han X.H."/>
            <person name="Huang E.J."/>
            <person name="Li L.F."/>
            <person name="Wei W."/>
            <person name="Gao Y.C."/>
            <person name="Liu J.Z."/>
            <person name="Shao H.Z."/>
            <person name="Wang X."/>
            <person name="Wang C.C."/>
            <person name="Yang T.C."/>
            <person name="Huo Q.B."/>
            <person name="Li W."/>
            <person name="Chen H.Y."/>
            <person name="Chen S.E."/>
            <person name="Zhou L.G."/>
            <person name="Ni X.B."/>
            <person name="Tian J.H."/>
            <person name="Sheng Y."/>
            <person name="Liu T."/>
            <person name="Pan Y.S."/>
            <person name="Xia L.Y."/>
            <person name="Li J."/>
            <person name="Zhao F."/>
            <person name="Cao W.C."/>
        </authorList>
    </citation>
    <scope>NUCLEOTIDE SEQUENCE [LARGE SCALE GENOMIC DNA]</scope>
    <source>
        <strain evidence="1">HaeL-2018</strain>
    </source>
</reference>
<protein>
    <submittedName>
        <fullName evidence="1">Uncharacterized protein</fullName>
    </submittedName>
</protein>
<evidence type="ECO:0000313" key="2">
    <source>
        <dbReference type="Proteomes" id="UP000821853"/>
    </source>
</evidence>